<dbReference type="AlphaFoldDB" id="A7SC46"/>
<feature type="compositionally biased region" description="Polar residues" evidence="1">
    <location>
        <begin position="740"/>
        <end position="750"/>
    </location>
</feature>
<keyword evidence="2" id="KW-0812">Transmembrane</keyword>
<feature type="region of interest" description="Disordered" evidence="1">
    <location>
        <begin position="633"/>
        <end position="838"/>
    </location>
</feature>
<feature type="transmembrane region" description="Helical" evidence="2">
    <location>
        <begin position="58"/>
        <end position="79"/>
    </location>
</feature>
<feature type="compositionally biased region" description="Polar residues" evidence="1">
    <location>
        <begin position="562"/>
        <end position="576"/>
    </location>
</feature>
<dbReference type="Proteomes" id="UP000001593">
    <property type="component" value="Unassembled WGS sequence"/>
</dbReference>
<proteinExistence type="predicted"/>
<feature type="region of interest" description="Disordered" evidence="1">
    <location>
        <begin position="545"/>
        <end position="602"/>
    </location>
</feature>
<evidence type="ECO:0000313" key="4">
    <source>
        <dbReference type="Proteomes" id="UP000001593"/>
    </source>
</evidence>
<feature type="compositionally biased region" description="Polar residues" evidence="1">
    <location>
        <begin position="796"/>
        <end position="809"/>
    </location>
</feature>
<dbReference type="OrthoDB" id="5974442at2759"/>
<keyword evidence="2" id="KW-0472">Membrane</keyword>
<reference evidence="3 4" key="1">
    <citation type="journal article" date="2007" name="Science">
        <title>Sea anemone genome reveals ancestral eumetazoan gene repertoire and genomic organization.</title>
        <authorList>
            <person name="Putnam N.H."/>
            <person name="Srivastava M."/>
            <person name="Hellsten U."/>
            <person name="Dirks B."/>
            <person name="Chapman J."/>
            <person name="Salamov A."/>
            <person name="Terry A."/>
            <person name="Shapiro H."/>
            <person name="Lindquist E."/>
            <person name="Kapitonov V.V."/>
            <person name="Jurka J."/>
            <person name="Genikhovich G."/>
            <person name="Grigoriev I.V."/>
            <person name="Lucas S.M."/>
            <person name="Steele R.E."/>
            <person name="Finnerty J.R."/>
            <person name="Technau U."/>
            <person name="Martindale M.Q."/>
            <person name="Rokhsar D.S."/>
        </authorList>
    </citation>
    <scope>NUCLEOTIDE SEQUENCE [LARGE SCALE GENOMIC DNA]</scope>
    <source>
        <strain evidence="4">CH2 X CH6</strain>
    </source>
</reference>
<feature type="region of interest" description="Disordered" evidence="1">
    <location>
        <begin position="330"/>
        <end position="354"/>
    </location>
</feature>
<dbReference type="PANTHER" id="PTHR36970">
    <property type="entry name" value="UNNAMED PRODUCT"/>
    <property type="match status" value="1"/>
</dbReference>
<name>A7SC46_NEMVE</name>
<feature type="compositionally biased region" description="Basic and acidic residues" evidence="1">
    <location>
        <begin position="828"/>
        <end position="838"/>
    </location>
</feature>
<protein>
    <submittedName>
        <fullName evidence="3">Uncharacterized protein</fullName>
    </submittedName>
</protein>
<sequence length="838" mass="94491">MPYYEESKSSILSTLYIEEGRQDIYKWGVQRKSKRKGIRGWFYAFRKKFIDKSIIKSFIHNLTAVLLFQVVLSGLCTYMCQNLDLKLDVDIALFISPIIFPLAFSINADFQRREKVLEDLALFKGAIIIMFFCHRDWQVAAGLDQEFFKEVTNKIKGLILNIKEYLLTEKISKRSFILTVIYEDFSDISQMNDRVRASNLPSNTPLVTRLIHYHNLMFWAFERLRVVREYRSPRTIRSFTKVFIFLMPLILSPYYVYIGKSSGNTWGPYYIAIISSFVFGTLQGVQDVLDDPFDGISEDDINLGQLEDWTTQSILENRTYTVGRFTVTTSAPAKSSEEQTSSTEQIRAEVERSSSFRKGSIIPKRSILRRISSREDRERDVDSIDTDMLNPDVVSKVKTMQKKGLTGSTTIMPGYHLKDQKYDSTDGKNERPSADIRRSVSDLSDVARLRRNGYKKTVSFTIDDDIDSNESNDLPDTCSHCSNGSRAHDKSPLLRRRIDADGLRKTLAYIRDLDDFRYGKLSYPLDPDNSEVPENLRGVFQKLAQKSSTDRVVGNPRKKGTSENPSSLSSLFNQPETSKEVSEPCVASAAPTDPPRGDVSQQGNLRTSLTQLNPDCPQSESKVSGLENVAFSVSKEADDIELRPLDNVPNGSENETERVPGNSSQLPEVASKRPEILDIEGAKNPGNSRFNVKPSAPGESVVTVQRLPRRFQVSPTSPVSNKDENPSNGSAGAQRKPSSEKSCFTDSSSQAKDDPTGQAKPVTQDKQVEPVSPDDQSRQIRASSFWDFTDTDEPSVETNDGQQSSQEVQARSKHPLSRNTSVEQLLELAKENPREVYL</sequence>
<dbReference type="OMA" id="LMFWAFE"/>
<evidence type="ECO:0000256" key="1">
    <source>
        <dbReference type="SAM" id="MobiDB-lite"/>
    </source>
</evidence>
<dbReference type="KEGG" id="nve:5510350"/>
<keyword evidence="2" id="KW-1133">Transmembrane helix</keyword>
<gene>
    <name evidence="3" type="ORF">NEMVEDRAFT_v1g244238</name>
</gene>
<dbReference type="eggNOG" id="ENOG502S3GN">
    <property type="taxonomic scope" value="Eukaryota"/>
</dbReference>
<accession>A7SC46</accession>
<feature type="transmembrane region" description="Helical" evidence="2">
    <location>
        <begin position="238"/>
        <end position="257"/>
    </location>
</feature>
<dbReference type="EMBL" id="DS469620">
    <property type="protein sequence ID" value="EDO38746.1"/>
    <property type="molecule type" value="Genomic_DNA"/>
</dbReference>
<dbReference type="InParanoid" id="A7SC46"/>
<dbReference type="PANTHER" id="PTHR36970:SF1">
    <property type="entry name" value="BESTROPHIN HOMOLOG"/>
    <property type="match status" value="1"/>
</dbReference>
<keyword evidence="4" id="KW-1185">Reference proteome</keyword>
<evidence type="ECO:0000256" key="2">
    <source>
        <dbReference type="SAM" id="Phobius"/>
    </source>
</evidence>
<organism evidence="3 4">
    <name type="scientific">Nematostella vectensis</name>
    <name type="common">Starlet sea anemone</name>
    <dbReference type="NCBI Taxonomy" id="45351"/>
    <lineage>
        <taxon>Eukaryota</taxon>
        <taxon>Metazoa</taxon>
        <taxon>Cnidaria</taxon>
        <taxon>Anthozoa</taxon>
        <taxon>Hexacorallia</taxon>
        <taxon>Actiniaria</taxon>
        <taxon>Edwardsiidae</taxon>
        <taxon>Nematostella</taxon>
    </lineage>
</organism>
<feature type="compositionally biased region" description="Polar residues" evidence="1">
    <location>
        <begin position="713"/>
        <end position="731"/>
    </location>
</feature>
<feature type="compositionally biased region" description="Basic and acidic residues" evidence="1">
    <location>
        <begin position="635"/>
        <end position="644"/>
    </location>
</feature>
<feature type="transmembrane region" description="Helical" evidence="2">
    <location>
        <begin position="91"/>
        <end position="110"/>
    </location>
</feature>
<evidence type="ECO:0000313" key="3">
    <source>
        <dbReference type="EMBL" id="EDO38746.1"/>
    </source>
</evidence>
<dbReference type="STRING" id="45351.A7SC46"/>
<dbReference type="HOGENOM" id="CLU_339293_0_0_1"/>